<name>A0A9P0EKW6_9HYPO</name>
<dbReference type="PANTHER" id="PTHR10039">
    <property type="entry name" value="AMELOGENIN"/>
    <property type="match status" value="1"/>
</dbReference>
<feature type="coiled-coil region" evidence="2">
    <location>
        <begin position="558"/>
        <end position="594"/>
    </location>
</feature>
<dbReference type="InterPro" id="IPR027417">
    <property type="entry name" value="P-loop_NTPase"/>
</dbReference>
<evidence type="ECO:0000313" key="6">
    <source>
        <dbReference type="Proteomes" id="UP000775872"/>
    </source>
</evidence>
<dbReference type="PANTHER" id="PTHR10039:SF5">
    <property type="entry name" value="NACHT DOMAIN-CONTAINING PROTEIN"/>
    <property type="match status" value="1"/>
</dbReference>
<feature type="domain" description="Nephrocystin 3-like N-terminal" evidence="4">
    <location>
        <begin position="447"/>
        <end position="566"/>
    </location>
</feature>
<evidence type="ECO:0000259" key="4">
    <source>
        <dbReference type="Pfam" id="PF24883"/>
    </source>
</evidence>
<keyword evidence="1" id="KW-0677">Repeat</keyword>
<protein>
    <recommendedName>
        <fullName evidence="4">Nephrocystin 3-like N-terminal domain-containing protein</fullName>
    </recommendedName>
</protein>
<evidence type="ECO:0000256" key="3">
    <source>
        <dbReference type="SAM" id="MobiDB-lite"/>
    </source>
</evidence>
<dbReference type="Proteomes" id="UP000775872">
    <property type="component" value="Unassembled WGS sequence"/>
</dbReference>
<dbReference type="SUPFAM" id="SSF53474">
    <property type="entry name" value="alpha/beta-Hydrolases"/>
    <property type="match status" value="1"/>
</dbReference>
<dbReference type="InterPro" id="IPR056884">
    <property type="entry name" value="NPHP3-like_N"/>
</dbReference>
<feature type="compositionally biased region" description="Low complexity" evidence="3">
    <location>
        <begin position="1273"/>
        <end position="1286"/>
    </location>
</feature>
<proteinExistence type="predicted"/>
<sequence length="1286" mass="145078">MASHGAPKVYRATNLPHHVDRLAATELLAQCIPGVALEDIQIESLAPVVDPWASEPTKVATLRFKSAPVALAQGPGRMEWSFPMLGSLRSINLDIHFYGLTPLNEINENSHTDDCIVISGLASHPMGSWQPRGDKSFMWIRDALPSRFPGVRFIIYGYDTALSGSKSFQVVPDIAGSLISELKANGWAAPAAKPIIFLAHSLGGVVLKQSMVMLAGSGVRERQIIRNIKGAIFFGVPTVGMAVPDIYEMLEDQPNTALLDYLSNRSDYVPTLEKQFDGISYTRDMVLFWAYETQATPSLSNSSGGWKRSGPDTVMVSPESATGGRHGISPERLLQIDADHSNMVKFKPGDRLIPIMADKIREIMDNAMIYASTKRPGRVISGTPANRSKRPVSNAFTGNGTMKASKILTNDIPWFSQANPELVLRKSLLAPEQDLRLYTIDENTKNTFGWVYDHPDINLASWLLKGEGIFWLSGKPGSGKSTMMKFIWNDSRTFELLHRWGSKHQQILINFFFHHRGSVIQKSFEGLIQSILFQIIGKEPQLCTLLERIVEKTFPQNIAAWRDSIDRAESEEVRAKQKEARAKLREDRADLDDDVDLEDTELELPARLWTRRALEECLYALLLQDKVDLDLFLLLDALDEYDGRPEFIADFLKRMIDASSRTRVRILFSSRPWKVFQDEFASCPGFKIHEHTEDDIRKYAVESVPPGAGVLLGLTEQIVHRSQGVFLWVKLVMRQLSSVVAEPWQENVDGQGLSFRLEMKLKELPDQLDDFYYTIVERIPDVFRWDTYVLLECMVRSRDNLNVEEALSLLNLSKEATSVDWGKYLDGTTNLSKKELAKGIHQLKAISGGLLEISEPNKKTFYDMVTWYNQPASAEETIHWGDTSLPIIQFMHQTVQEFVQEPGFRHAILGVRGKTTNANGHSFMTEYLFHQNVFPGARQITAFHGTDQEKMERLIPLFFHAREAEKTTGTGQHFLVRDKTILDDWTPLTFCVAAGLRLLLREILQQHADAMLKCKGGLLPTILLSLKKRYLDPTDAIQMIVDIVEHGYRIEKDLDSMHELFVKIWKNRLYHVTGATDEDICNRRDYITMTSEALRGLTDKTILFRKRDSKFSLIHRCPPELMSQLLALGVNPNSGGHAGGHSVLDSFILNISPIDTIFIDSAIYDAFRALIEHGAVLHTTKRRVWEDLTQRFADRGYDMSFLPDYTSLKSSHFRSLIAETMPPSNSVPDMPAEQGKAVVQPGRSRFSEKLKRLSTSFQKSPFKRSDKERKVKASATGTGSETTSLA</sequence>
<dbReference type="Pfam" id="PF24883">
    <property type="entry name" value="NPHP3_N"/>
    <property type="match status" value="2"/>
</dbReference>
<keyword evidence="6" id="KW-1185">Reference proteome</keyword>
<gene>
    <name evidence="5" type="ORF">CSOL1703_00017004</name>
</gene>
<dbReference type="OrthoDB" id="1658288at2759"/>
<dbReference type="InterPro" id="IPR029058">
    <property type="entry name" value="AB_hydrolase_fold"/>
</dbReference>
<dbReference type="EMBL" id="CABFOC020000053">
    <property type="protein sequence ID" value="CAH0055101.1"/>
    <property type="molecule type" value="Genomic_DNA"/>
</dbReference>
<feature type="domain" description="Nephrocystin 3-like N-terminal" evidence="4">
    <location>
        <begin position="611"/>
        <end position="671"/>
    </location>
</feature>
<evidence type="ECO:0000256" key="2">
    <source>
        <dbReference type="SAM" id="Coils"/>
    </source>
</evidence>
<accession>A0A9P0EKW6</accession>
<evidence type="ECO:0000256" key="1">
    <source>
        <dbReference type="ARBA" id="ARBA00022737"/>
    </source>
</evidence>
<keyword evidence="2" id="KW-0175">Coiled coil</keyword>
<evidence type="ECO:0000313" key="5">
    <source>
        <dbReference type="EMBL" id="CAH0055101.1"/>
    </source>
</evidence>
<reference evidence="5" key="1">
    <citation type="submission" date="2021-10" db="EMBL/GenBank/DDBJ databases">
        <authorList>
            <person name="Piombo E."/>
        </authorList>
    </citation>
    <scope>NUCLEOTIDE SEQUENCE</scope>
</reference>
<comment type="caution">
    <text evidence="5">The sequence shown here is derived from an EMBL/GenBank/DDBJ whole genome shotgun (WGS) entry which is preliminary data.</text>
</comment>
<feature type="region of interest" description="Disordered" evidence="3">
    <location>
        <begin position="300"/>
        <end position="327"/>
    </location>
</feature>
<dbReference type="SUPFAM" id="SSF52540">
    <property type="entry name" value="P-loop containing nucleoside triphosphate hydrolases"/>
    <property type="match status" value="1"/>
</dbReference>
<organism evidence="5 6">
    <name type="scientific">Clonostachys solani</name>
    <dbReference type="NCBI Taxonomy" id="160281"/>
    <lineage>
        <taxon>Eukaryota</taxon>
        <taxon>Fungi</taxon>
        <taxon>Dikarya</taxon>
        <taxon>Ascomycota</taxon>
        <taxon>Pezizomycotina</taxon>
        <taxon>Sordariomycetes</taxon>
        <taxon>Hypocreomycetidae</taxon>
        <taxon>Hypocreales</taxon>
        <taxon>Bionectriaceae</taxon>
        <taxon>Clonostachys</taxon>
    </lineage>
</organism>
<feature type="region of interest" description="Disordered" evidence="3">
    <location>
        <begin position="1222"/>
        <end position="1286"/>
    </location>
</feature>